<evidence type="ECO:0000256" key="6">
    <source>
        <dbReference type="SAM" id="SignalP"/>
    </source>
</evidence>
<keyword evidence="8" id="KW-1185">Reference proteome</keyword>
<keyword evidence="2 4" id="KW-0479">Metal-binding</keyword>
<protein>
    <submittedName>
        <fullName evidence="7">Cytochrome P450</fullName>
    </submittedName>
</protein>
<dbReference type="InterPro" id="IPR001128">
    <property type="entry name" value="Cyt_P450"/>
</dbReference>
<dbReference type="EMBL" id="JARAOO010000009">
    <property type="protein sequence ID" value="KAJ7956151.1"/>
    <property type="molecule type" value="Genomic_DNA"/>
</dbReference>
<keyword evidence="5" id="KW-0560">Oxidoreductase</keyword>
<dbReference type="SUPFAM" id="SSF48264">
    <property type="entry name" value="Cytochrome P450"/>
    <property type="match status" value="1"/>
</dbReference>
<dbReference type="PRINTS" id="PR00463">
    <property type="entry name" value="EP450I"/>
</dbReference>
<dbReference type="InterPro" id="IPR017972">
    <property type="entry name" value="Cyt_P450_CS"/>
</dbReference>
<dbReference type="Proteomes" id="UP001163823">
    <property type="component" value="Chromosome 9"/>
</dbReference>
<dbReference type="PROSITE" id="PS00086">
    <property type="entry name" value="CYTOCHROME_P450"/>
    <property type="match status" value="1"/>
</dbReference>
<dbReference type="KEGG" id="qsa:O6P43_022640"/>
<reference evidence="7" key="1">
    <citation type="journal article" date="2023" name="Science">
        <title>Elucidation of the pathway for biosynthesis of saponin adjuvants from the soapbark tree.</title>
        <authorList>
            <person name="Reed J."/>
            <person name="Orme A."/>
            <person name="El-Demerdash A."/>
            <person name="Owen C."/>
            <person name="Martin L.B.B."/>
            <person name="Misra R.C."/>
            <person name="Kikuchi S."/>
            <person name="Rejzek M."/>
            <person name="Martin A.C."/>
            <person name="Harkess A."/>
            <person name="Leebens-Mack J."/>
            <person name="Louveau T."/>
            <person name="Stephenson M.J."/>
            <person name="Osbourn A."/>
        </authorList>
    </citation>
    <scope>NUCLEOTIDE SEQUENCE</scope>
    <source>
        <strain evidence="7">S10</strain>
    </source>
</reference>
<evidence type="ECO:0000313" key="7">
    <source>
        <dbReference type="EMBL" id="KAJ7956151.1"/>
    </source>
</evidence>
<dbReference type="PRINTS" id="PR00385">
    <property type="entry name" value="P450"/>
</dbReference>
<dbReference type="CDD" id="cd11072">
    <property type="entry name" value="CYP71-like"/>
    <property type="match status" value="1"/>
</dbReference>
<dbReference type="PANTHER" id="PTHR47955">
    <property type="entry name" value="CYTOCHROME P450 FAMILY 71 PROTEIN"/>
    <property type="match status" value="1"/>
</dbReference>
<comment type="cofactor">
    <cofactor evidence="4">
        <name>heme</name>
        <dbReference type="ChEBI" id="CHEBI:30413"/>
    </cofactor>
</comment>
<dbReference type="PANTHER" id="PTHR47955:SF15">
    <property type="entry name" value="CYTOCHROME P450 71A2-LIKE"/>
    <property type="match status" value="1"/>
</dbReference>
<name>A0AAD7LDJ9_QUISA</name>
<dbReference type="GO" id="GO:0020037">
    <property type="term" value="F:heme binding"/>
    <property type="evidence" value="ECO:0007669"/>
    <property type="project" value="InterPro"/>
</dbReference>
<feature type="binding site" description="axial binding residue" evidence="4">
    <location>
        <position position="456"/>
    </location>
    <ligand>
        <name>heme</name>
        <dbReference type="ChEBI" id="CHEBI:30413"/>
    </ligand>
    <ligandPart>
        <name>Fe</name>
        <dbReference type="ChEBI" id="CHEBI:18248"/>
    </ligandPart>
</feature>
<evidence type="ECO:0000313" key="8">
    <source>
        <dbReference type="Proteomes" id="UP001163823"/>
    </source>
</evidence>
<organism evidence="7 8">
    <name type="scientific">Quillaja saponaria</name>
    <name type="common">Soap bark tree</name>
    <dbReference type="NCBI Taxonomy" id="32244"/>
    <lineage>
        <taxon>Eukaryota</taxon>
        <taxon>Viridiplantae</taxon>
        <taxon>Streptophyta</taxon>
        <taxon>Embryophyta</taxon>
        <taxon>Tracheophyta</taxon>
        <taxon>Spermatophyta</taxon>
        <taxon>Magnoliopsida</taxon>
        <taxon>eudicotyledons</taxon>
        <taxon>Gunneridae</taxon>
        <taxon>Pentapetalae</taxon>
        <taxon>rosids</taxon>
        <taxon>fabids</taxon>
        <taxon>Fabales</taxon>
        <taxon>Quillajaceae</taxon>
        <taxon>Quillaja</taxon>
    </lineage>
</organism>
<evidence type="ECO:0000256" key="1">
    <source>
        <dbReference type="ARBA" id="ARBA00010617"/>
    </source>
</evidence>
<gene>
    <name evidence="7" type="ORF">O6P43_022640</name>
</gene>
<dbReference type="GO" id="GO:0004497">
    <property type="term" value="F:monooxygenase activity"/>
    <property type="evidence" value="ECO:0007669"/>
    <property type="project" value="UniProtKB-KW"/>
</dbReference>
<evidence type="ECO:0000256" key="4">
    <source>
        <dbReference type="PIRSR" id="PIRSR602401-1"/>
    </source>
</evidence>
<keyword evidence="3 4" id="KW-0408">Iron</keyword>
<comment type="caution">
    <text evidence="7">The sequence shown here is derived from an EMBL/GenBank/DDBJ whole genome shotgun (WGS) entry which is preliminary data.</text>
</comment>
<proteinExistence type="inferred from homology"/>
<dbReference type="Pfam" id="PF00067">
    <property type="entry name" value="p450"/>
    <property type="match status" value="1"/>
</dbReference>
<dbReference type="AlphaFoldDB" id="A0AAD7LDJ9"/>
<accession>A0AAD7LDJ9</accession>
<dbReference type="InterPro" id="IPR002401">
    <property type="entry name" value="Cyt_P450_E_grp-I"/>
</dbReference>
<feature type="signal peptide" evidence="6">
    <location>
        <begin position="1"/>
        <end position="17"/>
    </location>
</feature>
<evidence type="ECO:0000256" key="2">
    <source>
        <dbReference type="ARBA" id="ARBA00022723"/>
    </source>
</evidence>
<sequence>MVLLHPVLLHLWQQLNSTPYTLCCSVFCLIGFFYVFHKLTTSSKLINLPPCPPKLPIIGNLHQLGKMPHRSLRALSHKYGSLMLLHLGKNPTLVVSSAALAREMIKSHDLVFSSRPSSTAADILFYGCKDVGFAPYGEYWRQARKICVLELLSLKRVQSFQFVRDEEVEQLVSRLRNCNGASANLSAMLAAILNNIISRCVIGQKFEEEEGNKWFGEISRNMMVQMTAFSVGDFFPSLGWIDVLTGLIRRLKVTFGELDAFFDQVIAQHKMVKRDDHDHCHAEDFVDILLKLQQDGVLDFELTQDNIKAILMDMFVGGSDTTSTALEWAFAELMKSPVAMKKAQEEVRRVLGNKSKIEENDINQMKYLKCVLKETLRLHPPLPLLVPRETISRVKFGGYDIPQKTRVFVNSWAIQRDPEIWTRPEEFLPERFENSQVDFKGQDFEFIPFGSGRRGCPGMTFGIASAEYVMANLLYWFDWELPNTSKAKEILDMSEVYGIIVHKKVPLLLAPKPNSF</sequence>
<comment type="similarity">
    <text evidence="1 5">Belongs to the cytochrome P450 family.</text>
</comment>
<dbReference type="InterPro" id="IPR036396">
    <property type="entry name" value="Cyt_P450_sf"/>
</dbReference>
<keyword evidence="6" id="KW-0732">Signal</keyword>
<evidence type="ECO:0000256" key="5">
    <source>
        <dbReference type="RuleBase" id="RU000461"/>
    </source>
</evidence>
<feature type="chain" id="PRO_5042168758" evidence="6">
    <location>
        <begin position="18"/>
        <end position="516"/>
    </location>
</feature>
<evidence type="ECO:0000256" key="3">
    <source>
        <dbReference type="ARBA" id="ARBA00023004"/>
    </source>
</evidence>
<keyword evidence="4 5" id="KW-0349">Heme</keyword>
<dbReference type="FunFam" id="1.10.630.10:FF:000011">
    <property type="entry name" value="Cytochrome P450 83B1"/>
    <property type="match status" value="1"/>
</dbReference>
<keyword evidence="5" id="KW-0503">Monooxygenase</keyword>
<dbReference type="GO" id="GO:0005506">
    <property type="term" value="F:iron ion binding"/>
    <property type="evidence" value="ECO:0007669"/>
    <property type="project" value="InterPro"/>
</dbReference>
<dbReference type="Gene3D" id="1.10.630.10">
    <property type="entry name" value="Cytochrome P450"/>
    <property type="match status" value="1"/>
</dbReference>
<dbReference type="GO" id="GO:0016705">
    <property type="term" value="F:oxidoreductase activity, acting on paired donors, with incorporation or reduction of molecular oxygen"/>
    <property type="evidence" value="ECO:0007669"/>
    <property type="project" value="InterPro"/>
</dbReference>